<reference evidence="1" key="1">
    <citation type="submission" date="2024-06" db="EMBL/GenBank/DDBJ databases">
        <title>Complete Genome Sequence of mouse commensal type strain Neisseria musculi.</title>
        <authorList>
            <person name="Thapa E."/>
            <person name="Aluvathingal J."/>
            <person name="Nadendla S."/>
            <person name="Mehta A."/>
            <person name="Tettelin H."/>
            <person name="Weyand N.J."/>
        </authorList>
    </citation>
    <scope>NUCLEOTIDE SEQUENCE</scope>
    <source>
        <strain evidence="1">NW831</strain>
    </source>
</reference>
<protein>
    <submittedName>
        <fullName evidence="1">Competence/damage-inducible CinA C-terminal domain protein</fullName>
    </submittedName>
</protein>
<proteinExistence type="predicted"/>
<evidence type="ECO:0000313" key="1">
    <source>
        <dbReference type="EMBL" id="QNT58714.2"/>
    </source>
</evidence>
<sequence length="163" mass="17195">MMNSVLSALTDRLSERSQTVTCAESCTGGLLAAELTRLPGSSAWFHTGFITYSNEAKQQLLGVKSNTLDFYGAVSEETVREMALGALIAARADYAVSISGVAGPGGGSEDKPVGTVWFGLAAKQRIWAQSVLFEGGRDSIRGQAVKFALEFLNSKTQEAGGKP</sequence>
<gene>
    <name evidence="1" type="ORF">H7A79_2315</name>
</gene>
<keyword evidence="2" id="KW-1185">Reference proteome</keyword>
<dbReference type="Proteomes" id="UP000516412">
    <property type="component" value="Chromosome"/>
</dbReference>
<organism evidence="1 2">
    <name type="scientific">Neisseria musculi</name>
    <dbReference type="NCBI Taxonomy" id="1815583"/>
    <lineage>
        <taxon>Bacteria</taxon>
        <taxon>Pseudomonadati</taxon>
        <taxon>Pseudomonadota</taxon>
        <taxon>Betaproteobacteria</taxon>
        <taxon>Neisseriales</taxon>
        <taxon>Neisseriaceae</taxon>
        <taxon>Neisseria</taxon>
    </lineage>
</organism>
<evidence type="ECO:0000313" key="2">
    <source>
        <dbReference type="Proteomes" id="UP000516412"/>
    </source>
</evidence>
<name>A0ACD0ZL78_9NEIS</name>
<accession>A0ACD0ZL78</accession>
<dbReference type="EMBL" id="CP060414">
    <property type="protein sequence ID" value="QNT58714.2"/>
    <property type="molecule type" value="Genomic_DNA"/>
</dbReference>